<organism evidence="14 15">
    <name type="scientific">Tetrapisispora phaffii (strain ATCC 24235 / CBS 4417 / NBRC 1672 / NRRL Y-8282 / UCD 70-5)</name>
    <name type="common">Yeast</name>
    <name type="synonym">Fabospora phaffii</name>
    <dbReference type="NCBI Taxonomy" id="1071381"/>
    <lineage>
        <taxon>Eukaryota</taxon>
        <taxon>Fungi</taxon>
        <taxon>Dikarya</taxon>
        <taxon>Ascomycota</taxon>
        <taxon>Saccharomycotina</taxon>
        <taxon>Saccharomycetes</taxon>
        <taxon>Saccharomycetales</taxon>
        <taxon>Saccharomycetaceae</taxon>
        <taxon>Tetrapisispora</taxon>
    </lineage>
</organism>
<dbReference type="GO" id="GO:0003700">
    <property type="term" value="F:DNA-binding transcription factor activity"/>
    <property type="evidence" value="ECO:0007669"/>
    <property type="project" value="EnsemblFungi"/>
</dbReference>
<evidence type="ECO:0000256" key="12">
    <source>
        <dbReference type="SAM" id="MobiDB-lite"/>
    </source>
</evidence>
<dbReference type="HOGENOM" id="CLU_017670_1_0_1"/>
<comment type="subunit">
    <text evidence="8">Homotrimer. Homotrimerization increases the affinity of HSF1 to DNA.</text>
</comment>
<dbReference type="PROSITE" id="PS00434">
    <property type="entry name" value="HSF_DOMAIN"/>
    <property type="match status" value="1"/>
</dbReference>
<dbReference type="KEGG" id="tpf:TPHA_0E02880"/>
<evidence type="ECO:0000256" key="10">
    <source>
        <dbReference type="ARBA" id="ARBA00084017"/>
    </source>
</evidence>
<evidence type="ECO:0000256" key="1">
    <source>
        <dbReference type="ARBA" id="ARBA00004123"/>
    </source>
</evidence>
<feature type="compositionally biased region" description="Basic and acidic residues" evidence="12">
    <location>
        <begin position="707"/>
        <end position="718"/>
    </location>
</feature>
<dbReference type="PANTHER" id="PTHR10015:SF427">
    <property type="entry name" value="HEAT SHOCK FACTOR PROTEIN"/>
    <property type="match status" value="1"/>
</dbReference>
<protein>
    <recommendedName>
        <fullName evidence="9">Heat shock transcription factor</fullName>
    </recommendedName>
    <alternativeName>
        <fullName evidence="10">Heat shock factor protein</fullName>
    </alternativeName>
</protein>
<feature type="region of interest" description="Disordered" evidence="12">
    <location>
        <begin position="694"/>
        <end position="718"/>
    </location>
</feature>
<comment type="subcellular location">
    <subcellularLocation>
        <location evidence="1">Nucleus</location>
    </subcellularLocation>
</comment>
<keyword evidence="3" id="KW-0805">Transcription regulation</keyword>
<keyword evidence="5" id="KW-0804">Transcription</keyword>
<name>G8BU00_TETPH</name>
<dbReference type="OrthoDB" id="60033at2759"/>
<evidence type="ECO:0000256" key="4">
    <source>
        <dbReference type="ARBA" id="ARBA00023125"/>
    </source>
</evidence>
<dbReference type="STRING" id="1071381.G8BU00"/>
<comment type="similarity">
    <text evidence="2 11">Belongs to the HSF family.</text>
</comment>
<evidence type="ECO:0000313" key="15">
    <source>
        <dbReference type="Proteomes" id="UP000005666"/>
    </source>
</evidence>
<evidence type="ECO:0000256" key="5">
    <source>
        <dbReference type="ARBA" id="ARBA00023163"/>
    </source>
</evidence>
<dbReference type="PANTHER" id="PTHR10015">
    <property type="entry name" value="HEAT SHOCK TRANSCRIPTION FACTOR"/>
    <property type="match status" value="1"/>
</dbReference>
<sequence>MVKNTAAHNNEPNTKSSMINNNNTVSNKEAALFSPMPELHDGDDQEQHNSINNFIYNKDGKNDNKNSNITVEEIEDITNPSNEFNNMLSPLQFPEEISSSHNGNNDLVDRNVSTSTQLVRRQPNIGLYQPYLSKEGNNYIGTSASDVHLDATSKVSNQPKRTNINKAKPTFVNKVWNMINDPSNNQLIQWADDGKSFFVTNKEDLIREILPKYFKHSNFASFVRQLNMYGWHKIQDVKSGSIQSSIEDKWQFANDYFIRGREDLLEHIVRQKSTPLANQNPTFSNYIGGYNNLLLSDVPNNDAPNSDSNNNASLDRSLKVLLTELETIKYNQMSISKDLSRISKDNEMLWKENMLARDRHRNQQDALEKIFRFITSAIPNLDQKMLTDRIMKTDNVNTVNTLNNLDGMHSNNSVNDVEFSSASNINYNINNDYIKNQTTGLNQMGNTNNKLGVDDVLNFHMDTPKESNYDSNKLVPSEVPPYSQRSLYLLKNRSASGSPHNSDNINDNIIQDSSKFSTNNDILAASNIIGFPPTNNSNQNMNNNGIQKINSHASSLHTIESSGRISEIPPHEDEVEENKRINVATKKAINDTYPLDDGEMFLSHLHNNINEQDARIQHLESLVSDLTPHNFEMPEYFSNEDVNTNINSISNVQGNNIHSHKNTNDQVETNAPLYFNFDDLNTSPTMATDNQNKRIIESADNSPPLLEVKETDAKRRKL</sequence>
<dbReference type="InterPro" id="IPR000232">
    <property type="entry name" value="HSF_DNA-bd"/>
</dbReference>
<keyword evidence="15" id="KW-1185">Reference proteome</keyword>
<dbReference type="GO" id="GO:0005634">
    <property type="term" value="C:nucleus"/>
    <property type="evidence" value="ECO:0007669"/>
    <property type="project" value="UniProtKB-SubCell"/>
</dbReference>
<gene>
    <name evidence="14" type="primary">TPHA0E02880</name>
    <name evidence="14" type="ordered locus">TPHA_0E02880</name>
</gene>
<dbReference type="InterPro" id="IPR036388">
    <property type="entry name" value="WH-like_DNA-bd_sf"/>
</dbReference>
<dbReference type="InterPro" id="IPR036390">
    <property type="entry name" value="WH_DNA-bd_sf"/>
</dbReference>
<keyword evidence="4" id="KW-0238">DNA-binding</keyword>
<dbReference type="GO" id="GO:0043555">
    <property type="term" value="P:regulation of translation in response to stress"/>
    <property type="evidence" value="ECO:0007669"/>
    <property type="project" value="EnsemblFungi"/>
</dbReference>
<evidence type="ECO:0000256" key="9">
    <source>
        <dbReference type="ARBA" id="ARBA00068818"/>
    </source>
</evidence>
<keyword evidence="6" id="KW-0539">Nucleus</keyword>
<dbReference type="PRINTS" id="PR00056">
    <property type="entry name" value="HSFDOMAIN"/>
</dbReference>
<feature type="domain" description="HSF-type DNA-binding" evidence="13">
    <location>
        <begin position="210"/>
        <end position="234"/>
    </location>
</feature>
<dbReference type="SUPFAM" id="SSF46785">
    <property type="entry name" value="Winged helix' DNA-binding domain"/>
    <property type="match status" value="1"/>
</dbReference>
<dbReference type="Pfam" id="PF00447">
    <property type="entry name" value="HSF_DNA-bind"/>
    <property type="match status" value="1"/>
</dbReference>
<reference evidence="14 15" key="1">
    <citation type="journal article" date="2011" name="Proc. Natl. Acad. Sci. U.S.A.">
        <title>Evolutionary erosion of yeast sex chromosomes by mating-type switching accidents.</title>
        <authorList>
            <person name="Gordon J.L."/>
            <person name="Armisen D."/>
            <person name="Proux-Wera E."/>
            <person name="Oheigeartaigh S.S."/>
            <person name="Byrne K.P."/>
            <person name="Wolfe K.H."/>
        </authorList>
    </citation>
    <scope>NUCLEOTIDE SEQUENCE [LARGE SCALE GENOMIC DNA]</scope>
    <source>
        <strain evidence="15">ATCC 24235 / CBS 4417 / NBRC 1672 / NRRL Y-8282 / UCD 70-5</strain>
    </source>
</reference>
<proteinExistence type="inferred from homology"/>
<dbReference type="GeneID" id="11531358"/>
<evidence type="ECO:0000256" key="6">
    <source>
        <dbReference type="ARBA" id="ARBA00023242"/>
    </source>
</evidence>
<feature type="region of interest" description="Disordered" evidence="12">
    <location>
        <begin position="1"/>
        <end position="22"/>
    </location>
</feature>
<dbReference type="GO" id="GO:0070202">
    <property type="term" value="P:regulation of establishment of protein localization to chromosome"/>
    <property type="evidence" value="ECO:0007669"/>
    <property type="project" value="EnsemblFungi"/>
</dbReference>
<evidence type="ECO:0000313" key="14">
    <source>
        <dbReference type="EMBL" id="CCE63378.1"/>
    </source>
</evidence>
<dbReference type="GO" id="GO:0032993">
    <property type="term" value="C:protein-DNA complex"/>
    <property type="evidence" value="ECO:0007669"/>
    <property type="project" value="EnsemblFungi"/>
</dbReference>
<dbReference type="RefSeq" id="XP_003685812.1">
    <property type="nucleotide sequence ID" value="XM_003685764.1"/>
</dbReference>
<dbReference type="AlphaFoldDB" id="G8BU00"/>
<dbReference type="GO" id="GO:1904262">
    <property type="term" value="P:negative regulation of TORC1 signaling"/>
    <property type="evidence" value="ECO:0007669"/>
    <property type="project" value="EnsemblFungi"/>
</dbReference>
<dbReference type="Proteomes" id="UP000005666">
    <property type="component" value="Chromosome 5"/>
</dbReference>
<evidence type="ECO:0000256" key="7">
    <source>
        <dbReference type="ARBA" id="ARBA00059868"/>
    </source>
</evidence>
<comment type="function">
    <text evidence="7">DNA-binding transcription factor that specifically binds heat shock promoter elements (HSE) and activates transcription.</text>
</comment>
<accession>G8BU00</accession>
<evidence type="ECO:0000259" key="13">
    <source>
        <dbReference type="PROSITE" id="PS00434"/>
    </source>
</evidence>
<evidence type="ECO:0000256" key="11">
    <source>
        <dbReference type="RuleBase" id="RU004020"/>
    </source>
</evidence>
<dbReference type="SMART" id="SM00415">
    <property type="entry name" value="HSF"/>
    <property type="match status" value="1"/>
</dbReference>
<dbReference type="Gene3D" id="1.10.10.10">
    <property type="entry name" value="Winged helix-like DNA-binding domain superfamily/Winged helix DNA-binding domain"/>
    <property type="match status" value="1"/>
</dbReference>
<dbReference type="GO" id="GO:0045944">
    <property type="term" value="P:positive regulation of transcription by RNA polymerase II"/>
    <property type="evidence" value="ECO:0007669"/>
    <property type="project" value="EnsemblFungi"/>
</dbReference>
<evidence type="ECO:0000256" key="3">
    <source>
        <dbReference type="ARBA" id="ARBA00023015"/>
    </source>
</evidence>
<dbReference type="GO" id="GO:0034605">
    <property type="term" value="P:cellular response to heat"/>
    <property type="evidence" value="ECO:0007669"/>
    <property type="project" value="EnsemblFungi"/>
</dbReference>
<dbReference type="eggNOG" id="KOG0627">
    <property type="taxonomic scope" value="Eukaryota"/>
</dbReference>
<evidence type="ECO:0000256" key="8">
    <source>
        <dbReference type="ARBA" id="ARBA00062447"/>
    </source>
</evidence>
<dbReference type="EMBL" id="HE612860">
    <property type="protein sequence ID" value="CCE63378.1"/>
    <property type="molecule type" value="Genomic_DNA"/>
</dbReference>
<dbReference type="FunFam" id="1.10.10.10:FF:000027">
    <property type="entry name" value="Heat shock transcription factor 1"/>
    <property type="match status" value="1"/>
</dbReference>
<evidence type="ECO:0000256" key="2">
    <source>
        <dbReference type="ARBA" id="ARBA00006403"/>
    </source>
</evidence>
<dbReference type="GO" id="GO:0043565">
    <property type="term" value="F:sequence-specific DNA binding"/>
    <property type="evidence" value="ECO:0007669"/>
    <property type="project" value="EnsemblFungi"/>
</dbReference>